<keyword evidence="2" id="KW-1185">Reference proteome</keyword>
<evidence type="ECO:0000313" key="1">
    <source>
        <dbReference type="EMBL" id="RZB99598.1"/>
    </source>
</evidence>
<name>A0A445JMK8_GLYSO</name>
<organism evidence="1 2">
    <name type="scientific">Glycine soja</name>
    <name type="common">Wild soybean</name>
    <dbReference type="NCBI Taxonomy" id="3848"/>
    <lineage>
        <taxon>Eukaryota</taxon>
        <taxon>Viridiplantae</taxon>
        <taxon>Streptophyta</taxon>
        <taxon>Embryophyta</taxon>
        <taxon>Tracheophyta</taxon>
        <taxon>Spermatophyta</taxon>
        <taxon>Magnoliopsida</taxon>
        <taxon>eudicotyledons</taxon>
        <taxon>Gunneridae</taxon>
        <taxon>Pentapetalae</taxon>
        <taxon>rosids</taxon>
        <taxon>fabids</taxon>
        <taxon>Fabales</taxon>
        <taxon>Fabaceae</taxon>
        <taxon>Papilionoideae</taxon>
        <taxon>50 kb inversion clade</taxon>
        <taxon>NPAAA clade</taxon>
        <taxon>indigoferoid/millettioid clade</taxon>
        <taxon>Phaseoleae</taxon>
        <taxon>Glycine</taxon>
        <taxon>Glycine subgen. Soja</taxon>
    </lineage>
</organism>
<accession>A0A445JMK8</accession>
<evidence type="ECO:0008006" key="3">
    <source>
        <dbReference type="Google" id="ProtNLM"/>
    </source>
</evidence>
<comment type="caution">
    <text evidence="1">The sequence shown here is derived from an EMBL/GenBank/DDBJ whole genome shotgun (WGS) entry which is preliminary data.</text>
</comment>
<feature type="non-terminal residue" evidence="1">
    <location>
        <position position="224"/>
    </location>
</feature>
<dbReference type="AlphaFoldDB" id="A0A445JMK8"/>
<dbReference type="Proteomes" id="UP000289340">
    <property type="component" value="Chromosome 8"/>
</dbReference>
<proteinExistence type="predicted"/>
<gene>
    <name evidence="1" type="ORF">D0Y65_022140</name>
</gene>
<protein>
    <recommendedName>
        <fullName evidence="3">Gag-Pol polyprotein</fullName>
    </recommendedName>
</protein>
<dbReference type="EMBL" id="QZWG01000008">
    <property type="protein sequence ID" value="RZB99598.1"/>
    <property type="molecule type" value="Genomic_DNA"/>
</dbReference>
<evidence type="ECO:0000313" key="2">
    <source>
        <dbReference type="Proteomes" id="UP000289340"/>
    </source>
</evidence>
<reference evidence="1 2" key="1">
    <citation type="submission" date="2018-09" db="EMBL/GenBank/DDBJ databases">
        <title>A high-quality reference genome of wild soybean provides a powerful tool to mine soybean genomes.</title>
        <authorList>
            <person name="Xie M."/>
            <person name="Chung C.Y.L."/>
            <person name="Li M.-W."/>
            <person name="Wong F.-L."/>
            <person name="Chan T.-F."/>
            <person name="Lam H.-M."/>
        </authorList>
    </citation>
    <scope>NUCLEOTIDE SEQUENCE [LARGE SCALE GENOMIC DNA]</scope>
    <source>
        <strain evidence="2">cv. W05</strain>
        <tissue evidence="1">Hypocotyl of etiolated seedlings</tissue>
    </source>
</reference>
<sequence>MANTDEPNLINFSSVGEPSKVLMDKYLKILKEFVASNDQVMEAMNLAMVKVIIVAVEVAIIMQIFNAKFASNLVTQQRNPSELSSTPSSQFHIVSSTSSSNLVLPSHNVHPMQTKSKSGIHQPRMHPLLFLAQFEPKTIRQAIDDPQWFAAMKQEYEALFNDKTWDLVPLPKDRKVVGYDKGSTFDAVVYFGPNLISRWSKKLQIVARSSTEAEYRSLAQAMTE</sequence>